<feature type="compositionally biased region" description="Acidic residues" evidence="4">
    <location>
        <begin position="337"/>
        <end position="356"/>
    </location>
</feature>
<dbReference type="Proteomes" id="UP000247498">
    <property type="component" value="Unassembled WGS sequence"/>
</dbReference>
<feature type="region of interest" description="Disordered" evidence="4">
    <location>
        <begin position="241"/>
        <end position="356"/>
    </location>
</feature>
<feature type="compositionally biased region" description="Gly residues" evidence="4">
    <location>
        <begin position="291"/>
        <end position="312"/>
    </location>
</feature>
<dbReference type="AlphaFoldDB" id="A0A2V0NXH9"/>
<keyword evidence="1" id="KW-0677">Repeat</keyword>
<dbReference type="InterPro" id="IPR019734">
    <property type="entry name" value="TPR_rpt"/>
</dbReference>
<dbReference type="SUPFAM" id="SSF48452">
    <property type="entry name" value="TPR-like"/>
    <property type="match status" value="1"/>
</dbReference>
<dbReference type="InterPro" id="IPR051012">
    <property type="entry name" value="CellSynth/LPSAsmb/PSIAsmb"/>
</dbReference>
<accession>A0A2V0NXH9</accession>
<keyword evidence="2 3" id="KW-0802">TPR repeat</keyword>
<comment type="caution">
    <text evidence="5">The sequence shown here is derived from an EMBL/GenBank/DDBJ whole genome shotgun (WGS) entry which is preliminary data.</text>
</comment>
<dbReference type="PANTHER" id="PTHR45586:SF1">
    <property type="entry name" value="LIPOPOLYSACCHARIDE ASSEMBLY PROTEIN B"/>
    <property type="match status" value="1"/>
</dbReference>
<dbReference type="Gene3D" id="1.25.40.10">
    <property type="entry name" value="Tetratricopeptide repeat domain"/>
    <property type="match status" value="1"/>
</dbReference>
<dbReference type="InterPro" id="IPR006311">
    <property type="entry name" value="TAT_signal"/>
</dbReference>
<feature type="compositionally biased region" description="Basic residues" evidence="4">
    <location>
        <begin position="34"/>
        <end position="45"/>
    </location>
</feature>
<feature type="compositionally biased region" description="Low complexity" evidence="4">
    <location>
        <begin position="1"/>
        <end position="33"/>
    </location>
</feature>
<organism evidence="5 6">
    <name type="scientific">Raphidocelis subcapitata</name>
    <dbReference type="NCBI Taxonomy" id="307507"/>
    <lineage>
        <taxon>Eukaryota</taxon>
        <taxon>Viridiplantae</taxon>
        <taxon>Chlorophyta</taxon>
        <taxon>core chlorophytes</taxon>
        <taxon>Chlorophyceae</taxon>
        <taxon>CS clade</taxon>
        <taxon>Sphaeropleales</taxon>
        <taxon>Selenastraceae</taxon>
        <taxon>Raphidocelis</taxon>
    </lineage>
</organism>
<evidence type="ECO:0000256" key="1">
    <source>
        <dbReference type="ARBA" id="ARBA00022737"/>
    </source>
</evidence>
<feature type="repeat" description="TPR" evidence="3">
    <location>
        <begin position="91"/>
        <end position="124"/>
    </location>
</feature>
<gene>
    <name evidence="5" type="ORF">Rsub_05536</name>
</gene>
<dbReference type="Pfam" id="PF14559">
    <property type="entry name" value="TPR_19"/>
    <property type="match status" value="1"/>
</dbReference>
<dbReference type="OrthoDB" id="1914839at2759"/>
<reference evidence="5 6" key="1">
    <citation type="journal article" date="2018" name="Sci. Rep.">
        <title>Raphidocelis subcapitata (=Pseudokirchneriella subcapitata) provides an insight into genome evolution and environmental adaptations in the Sphaeropleales.</title>
        <authorList>
            <person name="Suzuki S."/>
            <person name="Yamaguchi H."/>
            <person name="Nakajima N."/>
            <person name="Kawachi M."/>
        </authorList>
    </citation>
    <scope>NUCLEOTIDE SEQUENCE [LARGE SCALE GENOMIC DNA]</scope>
    <source>
        <strain evidence="5 6">NIES-35</strain>
    </source>
</reference>
<evidence type="ECO:0000313" key="6">
    <source>
        <dbReference type="Proteomes" id="UP000247498"/>
    </source>
</evidence>
<keyword evidence="6" id="KW-1185">Reference proteome</keyword>
<dbReference type="InParanoid" id="A0A2V0NXH9"/>
<dbReference type="CDD" id="cd24142">
    <property type="entry name" value="ACL4-like"/>
    <property type="match status" value="1"/>
</dbReference>
<name>A0A2V0NXH9_9CHLO</name>
<dbReference type="EMBL" id="BDRX01000031">
    <property type="protein sequence ID" value="GBF92334.1"/>
    <property type="molecule type" value="Genomic_DNA"/>
</dbReference>
<evidence type="ECO:0000313" key="5">
    <source>
        <dbReference type="EMBL" id="GBF92334.1"/>
    </source>
</evidence>
<dbReference type="PROSITE" id="PS50005">
    <property type="entry name" value="TPR"/>
    <property type="match status" value="1"/>
</dbReference>
<dbReference type="InterPro" id="IPR011990">
    <property type="entry name" value="TPR-like_helical_dom_sf"/>
</dbReference>
<evidence type="ECO:0000256" key="3">
    <source>
        <dbReference type="PROSITE-ProRule" id="PRU00339"/>
    </source>
</evidence>
<feature type="compositionally biased region" description="Low complexity" evidence="4">
    <location>
        <begin position="277"/>
        <end position="290"/>
    </location>
</feature>
<dbReference type="STRING" id="307507.A0A2V0NXH9"/>
<feature type="region of interest" description="Disordered" evidence="4">
    <location>
        <begin position="1"/>
        <end position="49"/>
    </location>
</feature>
<proteinExistence type="predicted"/>
<sequence>MPKGAAGRRAGVKASGPAAAAAAAAGRQPASAKAGRRAGGKKKASAGRGAAQPALSAAELIERAQAALAYDDYDSALLALSEAAAREPGNPEALDAYGSLLAEVGRAEEAVEVLRSAVEASPDDGFEKYMYLGQLLEGEEALAATRRGVEVLSAAADAAPRAAELRRQLCSALCSLAEMTMAAAEDPAEVGDEVGSLLERARAADAASPEPLQALASLRYEQGRQDEALSLLRQSLALWFKPEASEEEEEEEDEQEEEETEGEEEGGGGKGGGAAGGEVDMADAGAAAAAGKGGGRGRGGGGGGGGGAGGGPLRKPRTMSEDPGEDASGEEPGSSGEWEDAEGGSGGEGEEEEDDGAPSFEFRFEAAKLLLELDESTETAIQVLEGLIAENDAVPHVWHLLALAYYSGGALDEAEEVSAHCAVLLAKRARKGGGGGGGGGGEEDADVAAALGELKAAIAEARGGGGEGGGGGGEEGARC</sequence>
<protein>
    <submittedName>
        <fullName evidence="5">Uncharacterized protein</fullName>
    </submittedName>
</protein>
<feature type="compositionally biased region" description="Acidic residues" evidence="4">
    <location>
        <begin position="245"/>
        <end position="266"/>
    </location>
</feature>
<evidence type="ECO:0000256" key="4">
    <source>
        <dbReference type="SAM" id="MobiDB-lite"/>
    </source>
</evidence>
<dbReference type="PROSITE" id="PS51318">
    <property type="entry name" value="TAT"/>
    <property type="match status" value="1"/>
</dbReference>
<dbReference type="PANTHER" id="PTHR45586">
    <property type="entry name" value="TPR REPEAT-CONTAINING PROTEIN PA4667"/>
    <property type="match status" value="1"/>
</dbReference>
<evidence type="ECO:0000256" key="2">
    <source>
        <dbReference type="ARBA" id="ARBA00022803"/>
    </source>
</evidence>